<proteinExistence type="predicted"/>
<organism evidence="1 3">
    <name type="scientific">Commensalibacter communis</name>
    <dbReference type="NCBI Taxonomy" id="2972786"/>
    <lineage>
        <taxon>Bacteria</taxon>
        <taxon>Pseudomonadati</taxon>
        <taxon>Pseudomonadota</taxon>
        <taxon>Alphaproteobacteria</taxon>
        <taxon>Acetobacterales</taxon>
        <taxon>Acetobacteraceae</taxon>
    </lineage>
</organism>
<evidence type="ECO:0000313" key="1">
    <source>
        <dbReference type="EMBL" id="CAI3959719.1"/>
    </source>
</evidence>
<dbReference type="AlphaFoldDB" id="A0A9W4X7P2"/>
<reference evidence="1" key="1">
    <citation type="submission" date="2022-10" db="EMBL/GenBank/DDBJ databases">
        <authorList>
            <person name="Botero Cardona J."/>
        </authorList>
    </citation>
    <scope>NUCLEOTIDE SEQUENCE</scope>
    <source>
        <strain evidence="1">LMG 31819</strain>
        <strain evidence="2">R-53529</strain>
    </source>
</reference>
<evidence type="ECO:0000313" key="4">
    <source>
        <dbReference type="Proteomes" id="UP001154259"/>
    </source>
</evidence>
<gene>
    <name evidence="2" type="ORF">R53529_LOCUS2359</name>
    <name evidence="1" type="ORF">R53530_LOCUS2357</name>
</gene>
<dbReference type="EMBL" id="CAMXCM010000015">
    <property type="protein sequence ID" value="CAI3959719.1"/>
    <property type="molecule type" value="Genomic_DNA"/>
</dbReference>
<dbReference type="Proteomes" id="UP001154255">
    <property type="component" value="Unassembled WGS sequence"/>
</dbReference>
<accession>A0A9W4X7P2</accession>
<dbReference type="RefSeq" id="WP_271790772.1">
    <property type="nucleotide sequence ID" value="NZ_CAMXCJ010000004.1"/>
</dbReference>
<keyword evidence="4" id="KW-1185">Reference proteome</keyword>
<sequence length="73" mass="8535">MKDRVTMYRGDLYTRINFLSEGILEHFDLPSLKQSQAYDKLCKIWAVMGKYHCMILNMIVLGDMSSKETSQKL</sequence>
<name>A0A9W4X7P2_9PROT</name>
<evidence type="ECO:0000313" key="2">
    <source>
        <dbReference type="EMBL" id="CAI3961506.1"/>
    </source>
</evidence>
<dbReference type="Proteomes" id="UP001154259">
    <property type="component" value="Unassembled WGS sequence"/>
</dbReference>
<protein>
    <submittedName>
        <fullName evidence="1">Uncharacterized protein</fullName>
    </submittedName>
</protein>
<dbReference type="EMBL" id="CAMXCS010000015">
    <property type="protein sequence ID" value="CAI3961506.1"/>
    <property type="molecule type" value="Genomic_DNA"/>
</dbReference>
<comment type="caution">
    <text evidence="1">The sequence shown here is derived from an EMBL/GenBank/DDBJ whole genome shotgun (WGS) entry which is preliminary data.</text>
</comment>
<evidence type="ECO:0000313" key="3">
    <source>
        <dbReference type="Proteomes" id="UP001154255"/>
    </source>
</evidence>